<dbReference type="PANTHER" id="PTHR33293:SF1">
    <property type="entry name" value="INSERTION ELEMENT IS1 1 PROTEIN INSB-RELATED"/>
    <property type="match status" value="1"/>
</dbReference>
<dbReference type="EMBL" id="SVCM01000083">
    <property type="protein sequence ID" value="MBE6060010.1"/>
    <property type="molecule type" value="Genomic_DNA"/>
</dbReference>
<organism evidence="2 3">
    <name type="scientific">Clostridium sulfidigenes</name>
    <dbReference type="NCBI Taxonomy" id="318464"/>
    <lineage>
        <taxon>Bacteria</taxon>
        <taxon>Bacillati</taxon>
        <taxon>Bacillota</taxon>
        <taxon>Clostridia</taxon>
        <taxon>Eubacteriales</taxon>
        <taxon>Clostridiaceae</taxon>
        <taxon>Clostridium</taxon>
    </lineage>
</organism>
<proteinExistence type="predicted"/>
<comment type="caution">
    <text evidence="2">The sequence shown here is derived from an EMBL/GenBank/DDBJ whole genome shotgun (WGS) entry which is preliminary data.</text>
</comment>
<feature type="domain" description="ISXO2-like transposase" evidence="1">
    <location>
        <begin position="148"/>
        <end position="308"/>
    </location>
</feature>
<dbReference type="PANTHER" id="PTHR33293">
    <property type="entry name" value="INSERTION ELEMENT IS1 1 PROTEIN INSB-RELATED"/>
    <property type="match status" value="1"/>
</dbReference>
<dbReference type="SMART" id="SM01126">
    <property type="entry name" value="DDE_Tnp_IS1595"/>
    <property type="match status" value="1"/>
</dbReference>
<evidence type="ECO:0000259" key="1">
    <source>
        <dbReference type="SMART" id="SM01126"/>
    </source>
</evidence>
<dbReference type="Pfam" id="PF12762">
    <property type="entry name" value="DDE_Tnp_IS1595"/>
    <property type="match status" value="1"/>
</dbReference>
<evidence type="ECO:0000313" key="2">
    <source>
        <dbReference type="EMBL" id="MBE6060010.1"/>
    </source>
</evidence>
<dbReference type="Proteomes" id="UP000768462">
    <property type="component" value="Unassembled WGS sequence"/>
</dbReference>
<sequence length="336" mass="38691">MNINYGGLKMSSPNYHEVLALARELKDNERLKLILEISKTMNDVLLNKKAKELCCPYCDSSRVVKNGKNKTTQRYLCKTCLKSFISVTNTPIYYSRKEINTWSEYVHLLFQGYSLRETIKVIPISLKTAFLWRHKILDALRDNLKTKELCGQIQADETYFRESFKGNHSRDGFIMPRKPHRRGTPAKFRGISKLQVCVLTALDSKKSIIIEPSCMGRPGSSDLLRVLGSVIKKDSVLVTDSLFSYKTLSSYSKSKHVAIPTGSRRVGSYNIQRINNLHSKVKSFMRPYKGVSTKYLSNYMFLFKYIESEYEATPIFFRGKKPYFSTNFKGRPPIFS</sequence>
<dbReference type="NCBIfam" id="NF033547">
    <property type="entry name" value="transpos_IS1595"/>
    <property type="match status" value="1"/>
</dbReference>
<gene>
    <name evidence="2" type="ORF">E7215_07535</name>
</gene>
<evidence type="ECO:0000313" key="3">
    <source>
        <dbReference type="Proteomes" id="UP000768462"/>
    </source>
</evidence>
<dbReference type="InterPro" id="IPR024445">
    <property type="entry name" value="Tnp_ISXO2-like"/>
</dbReference>
<dbReference type="InterPro" id="IPR051354">
    <property type="entry name" value="Transposase_27_IS1"/>
</dbReference>
<protein>
    <submittedName>
        <fullName evidence="2">IS1595 family transposase</fullName>
    </submittedName>
</protein>
<name>A0A927WB64_9CLOT</name>
<accession>A0A927WB64</accession>
<reference evidence="2" key="1">
    <citation type="submission" date="2019-04" db="EMBL/GenBank/DDBJ databases">
        <title>Evolution of Biomass-Degrading Anaerobic Consortia Revealed by Metagenomics.</title>
        <authorList>
            <person name="Peng X."/>
        </authorList>
    </citation>
    <scope>NUCLEOTIDE SEQUENCE</scope>
    <source>
        <strain evidence="2">SIG254</strain>
    </source>
</reference>
<dbReference type="AlphaFoldDB" id="A0A927WB64"/>